<evidence type="ECO:0000256" key="3">
    <source>
        <dbReference type="ARBA" id="ARBA00023242"/>
    </source>
</evidence>
<dbReference type="InterPro" id="IPR007015">
    <property type="entry name" value="DNA_pol_V/MYBBP1A"/>
</dbReference>
<keyword evidence="3" id="KW-0539">Nucleus</keyword>
<dbReference type="InterPro" id="IPR016024">
    <property type="entry name" value="ARM-type_fold"/>
</dbReference>
<gene>
    <name evidence="5" type="ORF">CEUTPL_LOCUS11274</name>
</gene>
<dbReference type="SUPFAM" id="SSF48371">
    <property type="entry name" value="ARM repeat"/>
    <property type="match status" value="1"/>
</dbReference>
<protein>
    <recommendedName>
        <fullName evidence="7">Myb-binding protein 1A</fullName>
    </recommendedName>
</protein>
<sequence length="1343" mass="153375">MDMEKQAESEIPVETEEKPKKKLVRTVLDNFSKLSNPHENVRVKSAANLLKYLVENSATEEGSNELSYALKRLVRGLGASTPIARAGYYSLLVAILQSKLDVHPDKILEISKTELHKSGKNSDGENADIYTGQILACGAIIKANLWNNIGVENKKEILQILLNACKERSYLGLFGYSFIVELLNLVPEIGTDSEFIMQIQNEVAKPWAEQTLDSLYLLIKLRSASPKIFNKKFVKKSLETPEIICEESLENLCNILMTIPRVTSLKHPIYDVIVDYLNPTILPSFFNELDNHLKTPNRNRLLVFIKILTNTLMQTIKSEEYFSQIAALFTRNFIIQLLGYFRTFKGKQKDKEYHDAIQKLFTKLVELFNKETIKSTVKIAIIKKLLFDPGTFVFEKVTKSKVVQQITLSLDSQGVNDLALVYRGVADGTETINSENESETWLNNDRLYSAHLLIKLLSLPAMRQESDWKVDQLRFLMEISLLRQSSGMNVGRELAESLKTAFFGALDLKLSKLEDLHLILFKLVQSLDEKINTENLEILLRTPVTNETYELWQKTLKTVKKIEKKQKKSGITSVFLTLFLHMGLQLFNDVKLATDSLNELFSCYERVKKDKKAKHALDNTVLEKSLVESEDDPYWVEVVVDLFLNLLSHNSHLLRSIISSVFPHLCKYMTSSTISQILSVLDSKDDENPLSKNDDASSESEDDEQDESGSEEESDQEENGEDVEAEEDDDDDDESDDDTARGKLRMALHQALSNGTNESDDESIDLDQMSDTEGEKLDKALAEAFRQFRPNHGKRKKQTKDQETLTHFRVRVLDLIEIYLDSNPSMLLALEIMLPLLQAVEFSIRDEHQKPLNDRLKSILKKLLGLKKFTDIEGVTDGVLVDLLKSLLDKGNKNVLIVQEMGEQISDCCIFVVKCSDMLRNVEATPSKTKKHLKNKILEVICGELHQFFTQRDSMTPYVLFKSLLQLTWEGNMGLASILLDFTFSSEIRQFKKNQVTELLKIFYSNQRFFSQFKKKVDSKMVEAHKTFSSNVINFFKELCEEPDKRHIKERFICNFFTLLSAMKNSPMEQNNISWSEIATNIREYRSFKSFSKDAKMAFNKLCRVLKVSNIVAMKQNVTKLATLIDNEDEVVSKDEENQPKKKQKRKSNETLKLKKEAKELRLNSLSKGLGQVDFEEAVEINISDIDSSAEESNKTVKDGSDEEQSSHSTKKKKKRKTSEQIDGKNIQINGSMEESKQQEGDSANKKKKRKMSEQINGEHIKLNNSELNNEQESYSTKKKKKSKTSEQTNGDNVQVNGLPEKPIKNKKLLKDGLNMSVNDANLNKKKRVSEGESFKGRRKSIM</sequence>
<comment type="similarity">
    <text evidence="2">Belongs to the MYBBP1A family.</text>
</comment>
<feature type="compositionally biased region" description="Basic and acidic residues" evidence="4">
    <location>
        <begin position="1131"/>
        <end position="1140"/>
    </location>
</feature>
<dbReference type="EMBL" id="OU892282">
    <property type="protein sequence ID" value="CAG9770830.1"/>
    <property type="molecule type" value="Genomic_DNA"/>
</dbReference>
<evidence type="ECO:0000256" key="4">
    <source>
        <dbReference type="SAM" id="MobiDB-lite"/>
    </source>
</evidence>
<comment type="subcellular location">
    <subcellularLocation>
        <location evidence="1">Nucleus</location>
    </subcellularLocation>
</comment>
<evidence type="ECO:0008006" key="7">
    <source>
        <dbReference type="Google" id="ProtNLM"/>
    </source>
</evidence>
<dbReference type="OrthoDB" id="342531at2759"/>
<feature type="region of interest" description="Disordered" evidence="4">
    <location>
        <begin position="1130"/>
        <end position="1151"/>
    </location>
</feature>
<organism evidence="5 6">
    <name type="scientific">Ceutorhynchus assimilis</name>
    <name type="common">cabbage seed weevil</name>
    <dbReference type="NCBI Taxonomy" id="467358"/>
    <lineage>
        <taxon>Eukaryota</taxon>
        <taxon>Metazoa</taxon>
        <taxon>Ecdysozoa</taxon>
        <taxon>Arthropoda</taxon>
        <taxon>Hexapoda</taxon>
        <taxon>Insecta</taxon>
        <taxon>Pterygota</taxon>
        <taxon>Neoptera</taxon>
        <taxon>Endopterygota</taxon>
        <taxon>Coleoptera</taxon>
        <taxon>Polyphaga</taxon>
        <taxon>Cucujiformia</taxon>
        <taxon>Curculionidae</taxon>
        <taxon>Ceutorhynchinae</taxon>
        <taxon>Ceutorhynchus</taxon>
    </lineage>
</organism>
<accession>A0A9N9QRQ9</accession>
<evidence type="ECO:0000256" key="2">
    <source>
        <dbReference type="ARBA" id="ARBA00006809"/>
    </source>
</evidence>
<feature type="compositionally biased region" description="Polar residues" evidence="4">
    <location>
        <begin position="1287"/>
        <end position="1296"/>
    </location>
</feature>
<dbReference type="GO" id="GO:0003723">
    <property type="term" value="F:RNA binding"/>
    <property type="evidence" value="ECO:0007669"/>
    <property type="project" value="TreeGrafter"/>
</dbReference>
<dbReference type="Proteomes" id="UP001152799">
    <property type="component" value="Chromosome 6"/>
</dbReference>
<feature type="compositionally biased region" description="Basic and acidic residues" evidence="4">
    <location>
        <begin position="1234"/>
        <end position="1245"/>
    </location>
</feature>
<dbReference type="GO" id="GO:0003714">
    <property type="term" value="F:transcription corepressor activity"/>
    <property type="evidence" value="ECO:0007669"/>
    <property type="project" value="TreeGrafter"/>
</dbReference>
<dbReference type="Pfam" id="PF04931">
    <property type="entry name" value="DNA_pol_phi"/>
    <property type="match status" value="1"/>
</dbReference>
<feature type="region of interest" description="Disordered" evidence="4">
    <location>
        <begin position="684"/>
        <end position="739"/>
    </location>
</feature>
<evidence type="ECO:0000256" key="1">
    <source>
        <dbReference type="ARBA" id="ARBA00004123"/>
    </source>
</evidence>
<reference evidence="5" key="1">
    <citation type="submission" date="2022-01" db="EMBL/GenBank/DDBJ databases">
        <authorList>
            <person name="King R."/>
        </authorList>
    </citation>
    <scope>NUCLEOTIDE SEQUENCE</scope>
</reference>
<feature type="region of interest" description="Disordered" evidence="4">
    <location>
        <begin position="1189"/>
        <end position="1343"/>
    </location>
</feature>
<dbReference type="PANTHER" id="PTHR13213">
    <property type="entry name" value="MYB-BINDING PROTEIN 1A FAMILY MEMBER"/>
    <property type="match status" value="1"/>
</dbReference>
<proteinExistence type="inferred from homology"/>
<evidence type="ECO:0000313" key="5">
    <source>
        <dbReference type="EMBL" id="CAG9770830.1"/>
    </source>
</evidence>
<dbReference type="GO" id="GO:0005730">
    <property type="term" value="C:nucleolus"/>
    <property type="evidence" value="ECO:0007669"/>
    <property type="project" value="InterPro"/>
</dbReference>
<feature type="compositionally biased region" description="Basic and acidic residues" evidence="4">
    <location>
        <begin position="684"/>
        <end position="695"/>
    </location>
</feature>
<dbReference type="PANTHER" id="PTHR13213:SF2">
    <property type="entry name" value="MYB-BINDING PROTEIN 1A"/>
    <property type="match status" value="1"/>
</dbReference>
<keyword evidence="6" id="KW-1185">Reference proteome</keyword>
<feature type="compositionally biased region" description="Low complexity" evidence="4">
    <location>
        <begin position="1263"/>
        <end position="1274"/>
    </location>
</feature>
<feature type="compositionally biased region" description="Acidic residues" evidence="4">
    <location>
        <begin position="696"/>
        <end position="737"/>
    </location>
</feature>
<dbReference type="GO" id="GO:0043565">
    <property type="term" value="F:sequence-specific DNA binding"/>
    <property type="evidence" value="ECO:0007669"/>
    <property type="project" value="TreeGrafter"/>
</dbReference>
<evidence type="ECO:0000313" key="6">
    <source>
        <dbReference type="Proteomes" id="UP001152799"/>
    </source>
</evidence>
<name>A0A9N9QRQ9_9CUCU</name>